<sequence length="152" mass="16432">MPHPERDEPLYSGNAGHGSRPLDILDPKTSSASLSTHPAASLRDFTSPPPEKLTPTISPSPPPSAINSTTLLPGLAGHGSRGPQEGLDADHLRAKSVRDIVPEGGGGEERRRGREDWVGEIGMEGKWEEAESVWWVERGYSSAVRVVCECMW</sequence>
<dbReference type="EMBL" id="ML121532">
    <property type="protein sequence ID" value="RPB27082.1"/>
    <property type="molecule type" value="Genomic_DNA"/>
</dbReference>
<feature type="compositionally biased region" description="Pro residues" evidence="1">
    <location>
        <begin position="47"/>
        <end position="64"/>
    </location>
</feature>
<keyword evidence="3" id="KW-1185">Reference proteome</keyword>
<protein>
    <submittedName>
        <fullName evidence="2">Uncharacterized protein</fullName>
    </submittedName>
</protein>
<evidence type="ECO:0000256" key="1">
    <source>
        <dbReference type="SAM" id="MobiDB-lite"/>
    </source>
</evidence>
<dbReference type="Proteomes" id="UP000267821">
    <property type="component" value="Unassembled WGS sequence"/>
</dbReference>
<evidence type="ECO:0000313" key="3">
    <source>
        <dbReference type="Proteomes" id="UP000267821"/>
    </source>
</evidence>
<proteinExistence type="predicted"/>
<reference evidence="2 3" key="1">
    <citation type="journal article" date="2018" name="Nat. Ecol. Evol.">
        <title>Pezizomycetes genomes reveal the molecular basis of ectomycorrhizal truffle lifestyle.</title>
        <authorList>
            <person name="Murat C."/>
            <person name="Payen T."/>
            <person name="Noel B."/>
            <person name="Kuo A."/>
            <person name="Morin E."/>
            <person name="Chen J."/>
            <person name="Kohler A."/>
            <person name="Krizsan K."/>
            <person name="Balestrini R."/>
            <person name="Da Silva C."/>
            <person name="Montanini B."/>
            <person name="Hainaut M."/>
            <person name="Levati E."/>
            <person name="Barry K.W."/>
            <person name="Belfiori B."/>
            <person name="Cichocki N."/>
            <person name="Clum A."/>
            <person name="Dockter R.B."/>
            <person name="Fauchery L."/>
            <person name="Guy J."/>
            <person name="Iotti M."/>
            <person name="Le Tacon F."/>
            <person name="Lindquist E.A."/>
            <person name="Lipzen A."/>
            <person name="Malagnac F."/>
            <person name="Mello A."/>
            <person name="Molinier V."/>
            <person name="Miyauchi S."/>
            <person name="Poulain J."/>
            <person name="Riccioni C."/>
            <person name="Rubini A."/>
            <person name="Sitrit Y."/>
            <person name="Splivallo R."/>
            <person name="Traeger S."/>
            <person name="Wang M."/>
            <person name="Zifcakova L."/>
            <person name="Wipf D."/>
            <person name="Zambonelli A."/>
            <person name="Paolocci F."/>
            <person name="Nowrousian M."/>
            <person name="Ottonello S."/>
            <person name="Baldrian P."/>
            <person name="Spatafora J.W."/>
            <person name="Henrissat B."/>
            <person name="Nagy L.G."/>
            <person name="Aury J.M."/>
            <person name="Wincker P."/>
            <person name="Grigoriev I.V."/>
            <person name="Bonfante P."/>
            <person name="Martin F.M."/>
        </authorList>
    </citation>
    <scope>NUCLEOTIDE SEQUENCE [LARGE SCALE GENOMIC DNA]</scope>
    <source>
        <strain evidence="2 3">ATCC MYA-4762</strain>
    </source>
</reference>
<gene>
    <name evidence="2" type="ORF">L211DRAFT_606274</name>
</gene>
<dbReference type="InParanoid" id="A0A3N4M119"/>
<evidence type="ECO:0000313" key="2">
    <source>
        <dbReference type="EMBL" id="RPB27082.1"/>
    </source>
</evidence>
<name>A0A3N4M119_9PEZI</name>
<feature type="region of interest" description="Disordered" evidence="1">
    <location>
        <begin position="1"/>
        <end position="90"/>
    </location>
</feature>
<accession>A0A3N4M119</accession>
<organism evidence="2 3">
    <name type="scientific">Terfezia boudieri ATCC MYA-4762</name>
    <dbReference type="NCBI Taxonomy" id="1051890"/>
    <lineage>
        <taxon>Eukaryota</taxon>
        <taxon>Fungi</taxon>
        <taxon>Dikarya</taxon>
        <taxon>Ascomycota</taxon>
        <taxon>Pezizomycotina</taxon>
        <taxon>Pezizomycetes</taxon>
        <taxon>Pezizales</taxon>
        <taxon>Pezizaceae</taxon>
        <taxon>Terfezia</taxon>
    </lineage>
</organism>
<feature type="compositionally biased region" description="Polar residues" evidence="1">
    <location>
        <begin position="28"/>
        <end position="38"/>
    </location>
</feature>
<dbReference type="AlphaFoldDB" id="A0A3N4M119"/>